<dbReference type="GO" id="GO:0051287">
    <property type="term" value="F:NAD binding"/>
    <property type="evidence" value="ECO:0007669"/>
    <property type="project" value="InterPro"/>
</dbReference>
<organism evidence="5 6">
    <name type="scientific">Elioraea tepida</name>
    <dbReference type="NCBI Taxonomy" id="2843330"/>
    <lineage>
        <taxon>Bacteria</taxon>
        <taxon>Pseudomonadati</taxon>
        <taxon>Pseudomonadota</taxon>
        <taxon>Alphaproteobacteria</taxon>
        <taxon>Acetobacterales</taxon>
        <taxon>Elioraeaceae</taxon>
        <taxon>Elioraea</taxon>
    </lineage>
</organism>
<dbReference type="EMBL" id="CP076448">
    <property type="protein sequence ID" value="QXM25753.1"/>
    <property type="molecule type" value="Genomic_DNA"/>
</dbReference>
<dbReference type="Pfam" id="PF03446">
    <property type="entry name" value="NAD_binding_2"/>
    <property type="match status" value="1"/>
</dbReference>
<dbReference type="PANTHER" id="PTHR22981:SF7">
    <property type="entry name" value="3-HYDROXYISOBUTYRATE DEHYDROGENASE, MITOCHONDRIAL"/>
    <property type="match status" value="1"/>
</dbReference>
<dbReference type="KEGG" id="elio:KO353_05985"/>
<keyword evidence="6" id="KW-1185">Reference proteome</keyword>
<keyword evidence="2" id="KW-0520">NAD</keyword>
<evidence type="ECO:0000259" key="3">
    <source>
        <dbReference type="Pfam" id="PF03446"/>
    </source>
</evidence>
<dbReference type="InterPro" id="IPR002204">
    <property type="entry name" value="3-OH-isobutyrate_DH-rel_CS"/>
</dbReference>
<dbReference type="PIRSF" id="PIRSF000103">
    <property type="entry name" value="HIBADH"/>
    <property type="match status" value="1"/>
</dbReference>
<evidence type="ECO:0000313" key="5">
    <source>
        <dbReference type="EMBL" id="QXM25753.1"/>
    </source>
</evidence>
<evidence type="ECO:0000313" key="6">
    <source>
        <dbReference type="Proteomes" id="UP000694001"/>
    </source>
</evidence>
<dbReference type="Pfam" id="PF14833">
    <property type="entry name" value="NAD_binding_11"/>
    <property type="match status" value="1"/>
</dbReference>
<evidence type="ECO:0000256" key="1">
    <source>
        <dbReference type="ARBA" id="ARBA00023002"/>
    </source>
</evidence>
<feature type="domain" description="6-phosphogluconate dehydrogenase NADP-binding" evidence="3">
    <location>
        <begin position="11"/>
        <end position="165"/>
    </location>
</feature>
<dbReference type="InterPro" id="IPR006115">
    <property type="entry name" value="6PGDH_NADP-bd"/>
</dbReference>
<dbReference type="PANTHER" id="PTHR22981">
    <property type="entry name" value="3-HYDROXYISOBUTYRATE DEHYDROGENASE-RELATED"/>
    <property type="match status" value="1"/>
</dbReference>
<dbReference type="PROSITE" id="PS00895">
    <property type="entry name" value="3_HYDROXYISOBUT_DH"/>
    <property type="match status" value="1"/>
</dbReference>
<accession>A0A975U4W1</accession>
<name>A0A975U4W1_9PROT</name>
<sequence length="291" mass="29104">MAPRIAPPAAVAFVGLGTMGAPMAGHLATKGYAVRGWDISEAARAASPVPVATSAGAALSGAEAIITMLPHGNAVREALLEGDALADAAPGALVIDMSSSDPLGTRALGEALASRGLAVIDAPVSGGVRKAREASLAIMAGGEPGEIDRAMPLLEAMGASVFRCGALGAGHAMKALNNYVSAAGLVAAVEALAIGRRFGLDPETMVDVLNASTGRNNSTENKLKQQVIPRSFAAGFAIGLMAKDVAAAARLADGLGVEAPLAQAMAERWAEAAHRLGPGADHTAIARLVDP</sequence>
<dbReference type="GO" id="GO:0050661">
    <property type="term" value="F:NADP binding"/>
    <property type="evidence" value="ECO:0007669"/>
    <property type="project" value="InterPro"/>
</dbReference>
<keyword evidence="1" id="KW-0560">Oxidoreductase</keyword>
<dbReference type="RefSeq" id="WP_218286805.1">
    <property type="nucleotide sequence ID" value="NZ_CP076448.1"/>
</dbReference>
<evidence type="ECO:0000256" key="2">
    <source>
        <dbReference type="ARBA" id="ARBA00023027"/>
    </source>
</evidence>
<evidence type="ECO:0000259" key="4">
    <source>
        <dbReference type="Pfam" id="PF14833"/>
    </source>
</evidence>
<dbReference type="GO" id="GO:0016616">
    <property type="term" value="F:oxidoreductase activity, acting on the CH-OH group of donors, NAD or NADP as acceptor"/>
    <property type="evidence" value="ECO:0007669"/>
    <property type="project" value="TreeGrafter"/>
</dbReference>
<gene>
    <name evidence="5" type="ORF">KO353_05985</name>
</gene>
<dbReference type="InterPro" id="IPR015815">
    <property type="entry name" value="HIBADH-related"/>
</dbReference>
<reference evidence="5" key="1">
    <citation type="submission" date="2021-06" db="EMBL/GenBank/DDBJ databases">
        <title>Elioraea tepida, sp. nov., a moderately thermophilic aerobic anoxygenic phototrophic bacterium isolated from an alkaline siliceous hot spring mat community in Yellowstone National Park, WY, USA.</title>
        <authorList>
            <person name="Saini M.K."/>
            <person name="Yoshida S."/>
            <person name="Sebastian A."/>
            <person name="Hirose S."/>
            <person name="Hara E."/>
            <person name="Tamaki H."/>
            <person name="Soulier N.T."/>
            <person name="Albert I."/>
            <person name="Hanada S."/>
            <person name="Bryant D.A."/>
            <person name="Tank M."/>
        </authorList>
    </citation>
    <scope>NUCLEOTIDE SEQUENCE</scope>
    <source>
        <strain evidence="5">MS-P2</strain>
    </source>
</reference>
<dbReference type="GO" id="GO:0016054">
    <property type="term" value="P:organic acid catabolic process"/>
    <property type="evidence" value="ECO:0007669"/>
    <property type="project" value="UniProtKB-ARBA"/>
</dbReference>
<dbReference type="AlphaFoldDB" id="A0A975U4W1"/>
<protein>
    <submittedName>
        <fullName evidence="5">NAD(P)-dependent oxidoreductase</fullName>
    </submittedName>
</protein>
<dbReference type="Proteomes" id="UP000694001">
    <property type="component" value="Chromosome"/>
</dbReference>
<feature type="domain" description="3-hydroxyisobutyrate dehydrogenase-like NAD-binding" evidence="4">
    <location>
        <begin position="168"/>
        <end position="288"/>
    </location>
</feature>
<dbReference type="InterPro" id="IPR029154">
    <property type="entry name" value="HIBADH-like_NADP-bd"/>
</dbReference>
<proteinExistence type="predicted"/>